<evidence type="ECO:0000313" key="2">
    <source>
        <dbReference type="EMBL" id="SUA92640.1"/>
    </source>
</evidence>
<keyword evidence="3" id="KW-1185">Reference proteome</keyword>
<dbReference type="KEGG" id="ppul:RO07_25570"/>
<proteinExistence type="predicted"/>
<evidence type="ECO:0000313" key="1">
    <source>
        <dbReference type="EMBL" id="APD13585.1"/>
    </source>
</evidence>
<dbReference type="Proteomes" id="UP000035086">
    <property type="component" value="Chromosome"/>
</dbReference>
<evidence type="ECO:0000313" key="3">
    <source>
        <dbReference type="Proteomes" id="UP000035086"/>
    </source>
</evidence>
<evidence type="ECO:0000313" key="4">
    <source>
        <dbReference type="Proteomes" id="UP000254589"/>
    </source>
</evidence>
<gene>
    <name evidence="2" type="ORF">NCTC13159_04175</name>
    <name evidence="1" type="ORF">RO07_25570</name>
</gene>
<name>A0AAJ4ZG33_PANPU</name>
<reference evidence="2 4" key="3">
    <citation type="submission" date="2018-06" db="EMBL/GenBank/DDBJ databases">
        <authorList>
            <consortium name="Pathogen Informatics"/>
            <person name="Doyle S."/>
        </authorList>
    </citation>
    <scope>NUCLEOTIDE SEQUENCE [LARGE SCALE GENOMIC DNA]</scope>
    <source>
        <strain evidence="2 4">NCTC13159</strain>
    </source>
</reference>
<sequence length="293" mass="30992">MSLDKVFHPPAPVHRALAGAVDQEALDAPGQLQSRHGALSLAPATPQAARSLTGVVARASSQAVASRRAAAFADYRSLSADRQIAATQAVPLKMAAAQAPATLTQMLAVAPQAKAEIDELAQRLAEPHRGTVLRGPIKSAVRAQQKVDADYGGDPTRLKDLVRNTIVVSAPSMGPVTESLRRQGAAVKVIDGKSDPLGYSGVNSSMKTSFGIFGEIQVNTPAMLYAKQGGEKVRQQLGDAVFNEVASRTSVPGGMGHKLYEEWRVLSPDDPAAQVIAQKSRTYYDTVRADNGY</sequence>
<dbReference type="EMBL" id="UGSJ01000001">
    <property type="protein sequence ID" value="SUA92640.1"/>
    <property type="molecule type" value="Genomic_DNA"/>
</dbReference>
<reference evidence="3" key="1">
    <citation type="submission" date="2014-12" db="EMBL/GenBank/DDBJ databases">
        <title>Complete Genome Sequencing of Pandoraea pulmonicola DSM 16583.</title>
        <authorList>
            <person name="Chan K.-G."/>
        </authorList>
    </citation>
    <scope>NUCLEOTIDE SEQUENCE [LARGE SCALE GENOMIC DNA]</scope>
    <source>
        <strain evidence="3">DSM 16583</strain>
    </source>
</reference>
<accession>A0AAJ4ZG33</accession>
<organism evidence="2 4">
    <name type="scientific">Pandoraea pulmonicola</name>
    <dbReference type="NCBI Taxonomy" id="93221"/>
    <lineage>
        <taxon>Bacteria</taxon>
        <taxon>Pseudomonadati</taxon>
        <taxon>Pseudomonadota</taxon>
        <taxon>Betaproteobacteria</taxon>
        <taxon>Burkholderiales</taxon>
        <taxon>Burkholderiaceae</taxon>
        <taxon>Pandoraea</taxon>
    </lineage>
</organism>
<dbReference type="AlphaFoldDB" id="A0AAJ4ZG33"/>
<dbReference type="Proteomes" id="UP000254589">
    <property type="component" value="Unassembled WGS sequence"/>
</dbReference>
<reference evidence="1" key="2">
    <citation type="submission" date="2016-11" db="EMBL/GenBank/DDBJ databases">
        <title>Complete Genome Sequencing of Pandoraea pulmonicola DSM 16583.</title>
        <authorList>
            <person name="Chan K.-G."/>
        </authorList>
    </citation>
    <scope>NUCLEOTIDE SEQUENCE</scope>
    <source>
        <strain evidence="1">DSM 16583</strain>
    </source>
</reference>
<dbReference type="EMBL" id="CP010310">
    <property type="protein sequence ID" value="APD13585.1"/>
    <property type="molecule type" value="Genomic_DNA"/>
</dbReference>
<dbReference type="RefSeq" id="WP_072637088.1">
    <property type="nucleotide sequence ID" value="NZ_CP010310.2"/>
</dbReference>
<protein>
    <submittedName>
        <fullName evidence="2">Uncharacterized protein</fullName>
    </submittedName>
</protein>